<proteinExistence type="inferred from homology"/>
<comment type="subcellular location">
    <subcellularLocation>
        <location evidence="1">Cell membrane</location>
        <topology evidence="1">Multi-pass membrane protein</topology>
    </subcellularLocation>
</comment>
<dbReference type="Proteomes" id="UP001498469">
    <property type="component" value="Unassembled WGS sequence"/>
</dbReference>
<comment type="caution">
    <text evidence="3">The sequence shown here is derived from an EMBL/GenBank/DDBJ whole genome shotgun (WGS) entry which is preliminary data.</text>
</comment>
<accession>A0ABU7UMT2</accession>
<evidence type="ECO:0000256" key="2">
    <source>
        <dbReference type="SAM" id="Phobius"/>
    </source>
</evidence>
<comment type="similarity">
    <text evidence="1">Belongs to the ABC-3 integral membrane protein family.</text>
</comment>
<keyword evidence="1" id="KW-0813">Transport</keyword>
<evidence type="ECO:0000256" key="1">
    <source>
        <dbReference type="RuleBase" id="RU003943"/>
    </source>
</evidence>
<evidence type="ECO:0000313" key="3">
    <source>
        <dbReference type="EMBL" id="MEF2112144.1"/>
    </source>
</evidence>
<dbReference type="RefSeq" id="WP_216246527.1">
    <property type="nucleotide sequence ID" value="NZ_JAZHFS010000005.1"/>
</dbReference>
<feature type="transmembrane region" description="Helical" evidence="2">
    <location>
        <begin position="20"/>
        <end position="41"/>
    </location>
</feature>
<keyword evidence="2" id="KW-1133">Transmembrane helix</keyword>
<organism evidence="3 4">
    <name type="scientific">Clostridium frigoriphilum</name>
    <dbReference type="NCBI Taxonomy" id="443253"/>
    <lineage>
        <taxon>Bacteria</taxon>
        <taxon>Bacillati</taxon>
        <taxon>Bacillota</taxon>
        <taxon>Clostridia</taxon>
        <taxon>Eubacteriales</taxon>
        <taxon>Clostridiaceae</taxon>
        <taxon>Clostridium</taxon>
    </lineage>
</organism>
<gene>
    <name evidence="3" type="ORF">SJI18_07480</name>
</gene>
<protein>
    <submittedName>
        <fullName evidence="3">Metal ABC transporter permease</fullName>
    </submittedName>
</protein>
<sequence length="76" mass="8247">MIALPVAKAMQLGKGFKSTLLYSVLFSVIDILLSLFISYYMNCAPGGITALISVVLLALVILIKNVGLLLSKKRYN</sequence>
<keyword evidence="2" id="KW-0472">Membrane</keyword>
<keyword evidence="4" id="KW-1185">Reference proteome</keyword>
<dbReference type="Pfam" id="PF00950">
    <property type="entry name" value="ABC-3"/>
    <property type="match status" value="1"/>
</dbReference>
<evidence type="ECO:0000313" key="4">
    <source>
        <dbReference type="Proteomes" id="UP001498469"/>
    </source>
</evidence>
<name>A0ABU7UMT2_9CLOT</name>
<feature type="transmembrane region" description="Helical" evidence="2">
    <location>
        <begin position="47"/>
        <end position="70"/>
    </location>
</feature>
<keyword evidence="1 2" id="KW-0812">Transmembrane</keyword>
<dbReference type="InterPro" id="IPR001626">
    <property type="entry name" value="ABC_TroCD"/>
</dbReference>
<reference evidence="3 4" key="1">
    <citation type="submission" date="2023-11" db="EMBL/GenBank/DDBJ databases">
        <title>Draft genome sequence of a psychrophilic Clostridium strain from permafrost water brine.</title>
        <authorList>
            <person name="Shcherbakova V.A."/>
            <person name="Trubitsyn V.E."/>
            <person name="Zakharyuk A.G."/>
        </authorList>
    </citation>
    <scope>NUCLEOTIDE SEQUENCE [LARGE SCALE GENOMIC DNA]</scope>
    <source>
        <strain evidence="3 4">14F</strain>
    </source>
</reference>
<dbReference type="EMBL" id="JAZHFS010000005">
    <property type="protein sequence ID" value="MEF2112144.1"/>
    <property type="molecule type" value="Genomic_DNA"/>
</dbReference>